<evidence type="ECO:0008006" key="3">
    <source>
        <dbReference type="Google" id="ProtNLM"/>
    </source>
</evidence>
<dbReference type="AlphaFoldDB" id="A0A7S4PTR1"/>
<proteinExistence type="predicted"/>
<feature type="transmembrane region" description="Helical" evidence="1">
    <location>
        <begin position="158"/>
        <end position="183"/>
    </location>
</feature>
<keyword evidence="1" id="KW-0472">Membrane</keyword>
<feature type="transmembrane region" description="Helical" evidence="1">
    <location>
        <begin position="275"/>
        <end position="299"/>
    </location>
</feature>
<organism evidence="2">
    <name type="scientific">Alexandrium monilatum</name>
    <dbReference type="NCBI Taxonomy" id="311494"/>
    <lineage>
        <taxon>Eukaryota</taxon>
        <taxon>Sar</taxon>
        <taxon>Alveolata</taxon>
        <taxon>Dinophyceae</taxon>
        <taxon>Gonyaulacales</taxon>
        <taxon>Pyrocystaceae</taxon>
        <taxon>Alexandrium</taxon>
    </lineage>
</organism>
<gene>
    <name evidence="2" type="ORF">AMON00008_LOCUS2021</name>
</gene>
<feature type="transmembrane region" description="Helical" evidence="1">
    <location>
        <begin position="399"/>
        <end position="421"/>
    </location>
</feature>
<sequence>MASESWVLDRTFRVRASQVAGSARLRASISAIPGTGTTMATEVWTMRRSFRVHASQVDRLLLLDRHNVSSVTDAVSRLNSNDIRWAEGLCVVYSASHSAYYVLYQLGYEETAHARFDEVRPVAMPARLCAAKAVVSESMQLWSLAVLLYRLAEFSANVVLFSFMTWFVQPVLLTLLFVLLWYLPAVLHNGSFGKPLGYPLLNFVVDDFSFLNIHPTPRSAWNMYAIAAARVFLLLLMIPLLNPAWSPLPGSVLHLLAHKQVLDIMRERLADSKRVLPVVYLWVGLNVFVVVLSVCWLVVTLHMLLVQECRGVRSPIRGFIDAELLRSIGSLADEVEAASALEPSGCRREMQRLQETHPKLKIANFFSTFGPAWAVILHIGIDVVNIVSFATTGRDPTRAILLGLAVFITLCYAAQTARVGLRSLYQESVLSWERGLFTESYLAFVRADRGVQTIPALIIINSALPFTVTSAMASVGALGSVGIAVALALSCFFARSCHSSASSTTMASSATAQIAASSRAAKSRAKLQMASVRTDQPVDARRVAVGTGTGVEVSTVAIMELPILSMQK</sequence>
<name>A0A7S4PTR1_9DINO</name>
<reference evidence="2" key="1">
    <citation type="submission" date="2021-01" db="EMBL/GenBank/DDBJ databases">
        <authorList>
            <person name="Corre E."/>
            <person name="Pelletier E."/>
            <person name="Niang G."/>
            <person name="Scheremetjew M."/>
            <person name="Finn R."/>
            <person name="Kale V."/>
            <person name="Holt S."/>
            <person name="Cochrane G."/>
            <person name="Meng A."/>
            <person name="Brown T."/>
            <person name="Cohen L."/>
        </authorList>
    </citation>
    <scope>NUCLEOTIDE SEQUENCE</scope>
    <source>
        <strain evidence="2">CCMP3105</strain>
    </source>
</reference>
<keyword evidence="1" id="KW-0812">Transmembrane</keyword>
<dbReference type="EMBL" id="HBNR01002875">
    <property type="protein sequence ID" value="CAE4562402.1"/>
    <property type="molecule type" value="Transcribed_RNA"/>
</dbReference>
<feature type="transmembrane region" description="Helical" evidence="1">
    <location>
        <begin position="362"/>
        <end position="387"/>
    </location>
</feature>
<evidence type="ECO:0000256" key="1">
    <source>
        <dbReference type="SAM" id="Phobius"/>
    </source>
</evidence>
<keyword evidence="1" id="KW-1133">Transmembrane helix</keyword>
<protein>
    <recommendedName>
        <fullName evidence="3">Transmembrane protein</fullName>
    </recommendedName>
</protein>
<accession>A0A7S4PTR1</accession>
<evidence type="ECO:0000313" key="2">
    <source>
        <dbReference type="EMBL" id="CAE4562402.1"/>
    </source>
</evidence>
<feature type="transmembrane region" description="Helical" evidence="1">
    <location>
        <begin position="471"/>
        <end position="494"/>
    </location>
</feature>